<comment type="caution">
    <text evidence="4">The sequence shown here is derived from an EMBL/GenBank/DDBJ whole genome shotgun (WGS) entry which is preliminary data.</text>
</comment>
<dbReference type="InterPro" id="IPR023361">
    <property type="entry name" value="DUF1285_beta_roll_sf"/>
</dbReference>
<dbReference type="RefSeq" id="WP_131309765.1">
    <property type="nucleotide sequence ID" value="NZ_SJFN01000015.1"/>
</dbReference>
<evidence type="ECO:0000259" key="3">
    <source>
        <dbReference type="Pfam" id="PF21028"/>
    </source>
</evidence>
<sequence>MTNTDDSRGRGQPGGDLAGLSARFGRIPTGRGPAPVDDWHPPFCGDIDMRIDAEGVWSYGGTPIGREAMVKLFASILRREPDGRTVLVTPVEMCAIRVDDVPFVAVEMKVEGGGVDQRLVFRTNVDDVVTADAAHPLRFSVDPRNHGLKPYLTVRGGLEARLARPVLYDLVELGDEASVDGHRWFGVWSGGRFWPILPVADIEAVA</sequence>
<dbReference type="PIRSF" id="PIRSF029557">
    <property type="entry name" value="UCP029557"/>
    <property type="match status" value="1"/>
</dbReference>
<dbReference type="AlphaFoldDB" id="A0A4Q9VPN3"/>
<dbReference type="InterPro" id="IPR048342">
    <property type="entry name" value="DUF1285_C"/>
</dbReference>
<organism evidence="4 5">
    <name type="scientific">Siculibacillus lacustris</name>
    <dbReference type="NCBI Taxonomy" id="1549641"/>
    <lineage>
        <taxon>Bacteria</taxon>
        <taxon>Pseudomonadati</taxon>
        <taxon>Pseudomonadota</taxon>
        <taxon>Alphaproteobacteria</taxon>
        <taxon>Hyphomicrobiales</taxon>
        <taxon>Ancalomicrobiaceae</taxon>
        <taxon>Siculibacillus</taxon>
    </lineage>
</organism>
<protein>
    <submittedName>
        <fullName evidence="4">DUF1285 domain-containing protein</fullName>
    </submittedName>
</protein>
<dbReference type="Gene3D" id="2.30.270.10">
    <property type="entry name" value="duf1285 protein"/>
    <property type="match status" value="1"/>
</dbReference>
<keyword evidence="5" id="KW-1185">Reference proteome</keyword>
<reference evidence="4 5" key="1">
    <citation type="submission" date="2019-02" db="EMBL/GenBank/DDBJ databases">
        <title>Siculibacillus lacustris gen. nov., sp. nov., a new rosette-forming bacterium isolated from a freshwater crater lake (Lake St. Ana, Romania).</title>
        <authorList>
            <person name="Felfoldi T."/>
            <person name="Marton Z."/>
            <person name="Szabo A."/>
            <person name="Mentes A."/>
            <person name="Boka K."/>
            <person name="Marialigeti K."/>
            <person name="Mathe I."/>
            <person name="Koncz M."/>
            <person name="Schumann P."/>
            <person name="Toth E."/>
        </authorList>
    </citation>
    <scope>NUCLEOTIDE SEQUENCE [LARGE SCALE GENOMIC DNA]</scope>
    <source>
        <strain evidence="4 5">SA-279</strain>
    </source>
</reference>
<proteinExistence type="predicted"/>
<evidence type="ECO:0000313" key="5">
    <source>
        <dbReference type="Proteomes" id="UP000292781"/>
    </source>
</evidence>
<dbReference type="OrthoDB" id="3078366at2"/>
<feature type="region of interest" description="Disordered" evidence="1">
    <location>
        <begin position="1"/>
        <end position="24"/>
    </location>
</feature>
<dbReference type="Pfam" id="PF21028">
    <property type="entry name" value="DUF1285_C"/>
    <property type="match status" value="1"/>
</dbReference>
<accession>A0A4Q9VPN3</accession>
<dbReference type="Pfam" id="PF06938">
    <property type="entry name" value="DUF1285_N"/>
    <property type="match status" value="1"/>
</dbReference>
<feature type="domain" description="DUF1285" evidence="2">
    <location>
        <begin position="34"/>
        <end position="101"/>
    </location>
</feature>
<dbReference type="InterPro" id="IPR010707">
    <property type="entry name" value="DUF1285"/>
</dbReference>
<evidence type="ECO:0000259" key="2">
    <source>
        <dbReference type="Pfam" id="PF06938"/>
    </source>
</evidence>
<dbReference type="Gene3D" id="3.10.540.10">
    <property type="entry name" value="duf1285 like domain"/>
    <property type="match status" value="1"/>
</dbReference>
<name>A0A4Q9VPN3_9HYPH</name>
<dbReference type="Gene3D" id="2.20.70.10">
    <property type="match status" value="1"/>
</dbReference>
<feature type="domain" description="DUF1285" evidence="3">
    <location>
        <begin position="102"/>
        <end position="196"/>
    </location>
</feature>
<dbReference type="Proteomes" id="UP000292781">
    <property type="component" value="Unassembled WGS sequence"/>
</dbReference>
<dbReference type="InterPro" id="IPR048341">
    <property type="entry name" value="DUF1285_N"/>
</dbReference>
<dbReference type="EMBL" id="SJFN01000015">
    <property type="protein sequence ID" value="TBW37427.1"/>
    <property type="molecule type" value="Genomic_DNA"/>
</dbReference>
<gene>
    <name evidence="4" type="ORF">EYW49_11775</name>
</gene>
<evidence type="ECO:0000256" key="1">
    <source>
        <dbReference type="SAM" id="MobiDB-lite"/>
    </source>
</evidence>
<evidence type="ECO:0000313" key="4">
    <source>
        <dbReference type="EMBL" id="TBW37427.1"/>
    </source>
</evidence>